<proteinExistence type="predicted"/>
<dbReference type="PROSITE" id="PS50850">
    <property type="entry name" value="MFS"/>
    <property type="match status" value="1"/>
</dbReference>
<feature type="transmembrane region" description="Helical" evidence="6">
    <location>
        <begin position="281"/>
        <end position="299"/>
    </location>
</feature>
<evidence type="ECO:0000256" key="5">
    <source>
        <dbReference type="ARBA" id="ARBA00023136"/>
    </source>
</evidence>
<dbReference type="PANTHER" id="PTHR23502:SF132">
    <property type="entry name" value="POLYAMINE TRANSPORTER 2-RELATED"/>
    <property type="match status" value="1"/>
</dbReference>
<organism evidence="8 9">
    <name type="scientific">Pararcticibacter amylolyticus</name>
    <dbReference type="NCBI Taxonomy" id="2173175"/>
    <lineage>
        <taxon>Bacteria</taxon>
        <taxon>Pseudomonadati</taxon>
        <taxon>Bacteroidota</taxon>
        <taxon>Sphingobacteriia</taxon>
        <taxon>Sphingobacteriales</taxon>
        <taxon>Sphingobacteriaceae</taxon>
        <taxon>Pararcticibacter</taxon>
    </lineage>
</organism>
<dbReference type="InterPro" id="IPR036259">
    <property type="entry name" value="MFS_trans_sf"/>
</dbReference>
<evidence type="ECO:0000256" key="6">
    <source>
        <dbReference type="SAM" id="Phobius"/>
    </source>
</evidence>
<feature type="domain" description="Major facilitator superfamily (MFS) profile" evidence="7">
    <location>
        <begin position="13"/>
        <end position="398"/>
    </location>
</feature>
<feature type="transmembrane region" description="Helical" evidence="6">
    <location>
        <begin position="167"/>
        <end position="186"/>
    </location>
</feature>
<gene>
    <name evidence="8" type="ORF">DDR33_11070</name>
</gene>
<comment type="subcellular location">
    <subcellularLocation>
        <location evidence="1">Membrane</location>
        <topology evidence="1">Multi-pass membrane protein</topology>
    </subcellularLocation>
</comment>
<dbReference type="SUPFAM" id="SSF103473">
    <property type="entry name" value="MFS general substrate transporter"/>
    <property type="match status" value="1"/>
</dbReference>
<dbReference type="InterPro" id="IPR020846">
    <property type="entry name" value="MFS_dom"/>
</dbReference>
<name>A0A2U2PGN2_9SPHI</name>
<dbReference type="AlphaFoldDB" id="A0A2U2PGN2"/>
<keyword evidence="4 6" id="KW-1133">Transmembrane helix</keyword>
<dbReference type="GO" id="GO:0015385">
    <property type="term" value="F:sodium:proton antiporter activity"/>
    <property type="evidence" value="ECO:0007669"/>
    <property type="project" value="TreeGrafter"/>
</dbReference>
<feature type="transmembrane region" description="Helical" evidence="6">
    <location>
        <begin position="214"/>
        <end position="234"/>
    </location>
</feature>
<evidence type="ECO:0000256" key="4">
    <source>
        <dbReference type="ARBA" id="ARBA00022989"/>
    </source>
</evidence>
<comment type="caution">
    <text evidence="8">The sequence shown here is derived from an EMBL/GenBank/DDBJ whole genome shotgun (WGS) entry which is preliminary data.</text>
</comment>
<dbReference type="GO" id="GO:1990961">
    <property type="term" value="P:xenobiotic detoxification by transmembrane export across the plasma membrane"/>
    <property type="evidence" value="ECO:0007669"/>
    <property type="project" value="TreeGrafter"/>
</dbReference>
<dbReference type="Proteomes" id="UP000245647">
    <property type="component" value="Unassembled WGS sequence"/>
</dbReference>
<feature type="transmembrane region" description="Helical" evidence="6">
    <location>
        <begin position="246"/>
        <end position="269"/>
    </location>
</feature>
<keyword evidence="9" id="KW-1185">Reference proteome</keyword>
<dbReference type="GO" id="GO:0005886">
    <property type="term" value="C:plasma membrane"/>
    <property type="evidence" value="ECO:0007669"/>
    <property type="project" value="TreeGrafter"/>
</dbReference>
<sequence>MLRSASPERRKIATILAFTSIPLSGFITDIYLPSMPSMAGSLNVPENQIQLTLTLFFLSYGVSQLFVGSLLDSIGRYRVALFSLAILMVSNILISISGSAVMICSLRVGQGVATALLVVAKRAFFVDLYEGEERKYYLSYFTIVWSCGPILAPFLGGYLQQLFHWQANFYFLSFYAGILLILELIYSGETISEKKPFYIRKVAAQYGMMLGNRLFILGIIILGLSYAVVLVFNISGPFVVEKSFGYNSVVVGYCTLVFGLSWMLGGILGKRLSHIDFTRKAVAASSLQLVLIGALLLWGMASENLVCFVLFAFFIHTCSGFLYNVFFTDTMLYYPSNAGIAGGLLGGMVYLITSAASVVIASVGQISTQNDMVIRYLIASLLLCLTVYYLAGIRKRKKALASPVS</sequence>
<protein>
    <submittedName>
        <fullName evidence="8">MFS transporter</fullName>
    </submittedName>
</protein>
<feature type="transmembrane region" description="Helical" evidence="6">
    <location>
        <begin position="305"/>
        <end position="326"/>
    </location>
</feature>
<dbReference type="OrthoDB" id="9814303at2"/>
<dbReference type="RefSeq" id="WP_109415854.1">
    <property type="nucleotide sequence ID" value="NZ_QEAS01000008.1"/>
</dbReference>
<feature type="transmembrane region" description="Helical" evidence="6">
    <location>
        <begin position="52"/>
        <end position="72"/>
    </location>
</feature>
<dbReference type="PANTHER" id="PTHR23502">
    <property type="entry name" value="MAJOR FACILITATOR SUPERFAMILY"/>
    <property type="match status" value="1"/>
</dbReference>
<keyword evidence="3 6" id="KW-0812">Transmembrane</keyword>
<feature type="transmembrane region" description="Helical" evidence="6">
    <location>
        <begin position="137"/>
        <end position="155"/>
    </location>
</feature>
<accession>A0A2U2PGN2</accession>
<feature type="transmembrane region" description="Helical" evidence="6">
    <location>
        <begin position="79"/>
        <end position="102"/>
    </location>
</feature>
<dbReference type="InterPro" id="IPR011701">
    <property type="entry name" value="MFS"/>
</dbReference>
<evidence type="ECO:0000313" key="9">
    <source>
        <dbReference type="Proteomes" id="UP000245647"/>
    </source>
</evidence>
<evidence type="ECO:0000313" key="8">
    <source>
        <dbReference type="EMBL" id="PWG80567.1"/>
    </source>
</evidence>
<dbReference type="EMBL" id="QEAS01000008">
    <property type="protein sequence ID" value="PWG80567.1"/>
    <property type="molecule type" value="Genomic_DNA"/>
</dbReference>
<evidence type="ECO:0000256" key="1">
    <source>
        <dbReference type="ARBA" id="ARBA00004141"/>
    </source>
</evidence>
<feature type="transmembrane region" description="Helical" evidence="6">
    <location>
        <begin position="12"/>
        <end position="32"/>
    </location>
</feature>
<reference evidence="8 9" key="1">
    <citation type="submission" date="2018-04" db="EMBL/GenBank/DDBJ databases">
        <title>Pedobacter chongqingensis sp. nov., isolated from a rottenly hemp rope.</title>
        <authorList>
            <person name="Cai Y."/>
        </authorList>
    </citation>
    <scope>NUCLEOTIDE SEQUENCE [LARGE SCALE GENOMIC DNA]</scope>
    <source>
        <strain evidence="8 9">FJ4-8</strain>
    </source>
</reference>
<feature type="transmembrane region" description="Helical" evidence="6">
    <location>
        <begin position="373"/>
        <end position="391"/>
    </location>
</feature>
<evidence type="ECO:0000256" key="2">
    <source>
        <dbReference type="ARBA" id="ARBA00022448"/>
    </source>
</evidence>
<evidence type="ECO:0000256" key="3">
    <source>
        <dbReference type="ARBA" id="ARBA00022692"/>
    </source>
</evidence>
<dbReference type="Pfam" id="PF07690">
    <property type="entry name" value="MFS_1"/>
    <property type="match status" value="1"/>
</dbReference>
<keyword evidence="2" id="KW-0813">Transport</keyword>
<dbReference type="Gene3D" id="1.20.1720.10">
    <property type="entry name" value="Multidrug resistance protein D"/>
    <property type="match status" value="1"/>
</dbReference>
<feature type="transmembrane region" description="Helical" evidence="6">
    <location>
        <begin position="338"/>
        <end position="361"/>
    </location>
</feature>
<keyword evidence="5 6" id="KW-0472">Membrane</keyword>
<evidence type="ECO:0000259" key="7">
    <source>
        <dbReference type="PROSITE" id="PS50850"/>
    </source>
</evidence>
<feature type="transmembrane region" description="Helical" evidence="6">
    <location>
        <begin position="108"/>
        <end position="125"/>
    </location>
</feature>